<evidence type="ECO:0000256" key="7">
    <source>
        <dbReference type="ARBA" id="ARBA00051712"/>
    </source>
</evidence>
<feature type="site" description="Could be important to modulate the pK values of the two catalytic cysteine residues" evidence="8">
    <location>
        <position position="156"/>
    </location>
</feature>
<keyword evidence="6 8" id="KW-0413">Isomerase</keyword>
<feature type="active site" evidence="9">
    <location>
        <position position="82"/>
    </location>
</feature>
<feature type="active site" description="Proton donor" evidence="8">
    <location>
        <position position="82"/>
    </location>
</feature>
<dbReference type="PROSITE" id="PS01326">
    <property type="entry name" value="DAP_EPIMERASE"/>
    <property type="match status" value="1"/>
</dbReference>
<feature type="site" description="Could be important to modulate the pK values of the two catalytic cysteine residues" evidence="8">
    <location>
        <position position="204"/>
    </location>
</feature>
<comment type="function">
    <text evidence="8">Catalyzes the stereoinversion of LL-2,6-diaminopimelate (L,L-DAP) to meso-diaminopimelate (meso-DAP), a precursor of L-lysine and an essential component of the bacterial peptidoglycan.</text>
</comment>
<evidence type="ECO:0000256" key="9">
    <source>
        <dbReference type="PROSITE-ProRule" id="PRU10125"/>
    </source>
</evidence>
<feature type="binding site" evidence="8">
    <location>
        <position position="186"/>
    </location>
    <ligand>
        <name>substrate</name>
    </ligand>
</feature>
<dbReference type="NCBIfam" id="TIGR00652">
    <property type="entry name" value="DapF"/>
    <property type="match status" value="1"/>
</dbReference>
<keyword evidence="11" id="KW-1185">Reference proteome</keyword>
<evidence type="ECO:0000313" key="10">
    <source>
        <dbReference type="EMBL" id="GAA4007077.1"/>
    </source>
</evidence>
<comment type="subunit">
    <text evidence="8">Homodimer.</text>
</comment>
<keyword evidence="4 8" id="KW-0028">Amino-acid biosynthesis</keyword>
<comment type="subcellular location">
    <subcellularLocation>
        <location evidence="8">Cytoplasm</location>
    </subcellularLocation>
</comment>
<feature type="binding site" evidence="8">
    <location>
        <position position="73"/>
    </location>
    <ligand>
        <name>substrate</name>
    </ligand>
</feature>
<dbReference type="PANTHER" id="PTHR31689:SF0">
    <property type="entry name" value="DIAMINOPIMELATE EPIMERASE"/>
    <property type="match status" value="1"/>
</dbReference>
<evidence type="ECO:0000256" key="8">
    <source>
        <dbReference type="HAMAP-Rule" id="MF_00197"/>
    </source>
</evidence>
<feature type="binding site" evidence="8">
    <location>
        <begin position="83"/>
        <end position="84"/>
    </location>
    <ligand>
        <name>substrate</name>
    </ligand>
</feature>
<dbReference type="HAMAP" id="MF_00197">
    <property type="entry name" value="DAP_epimerase"/>
    <property type="match status" value="1"/>
</dbReference>
<dbReference type="InterPro" id="IPR001653">
    <property type="entry name" value="DAP_epimerase_DapF"/>
</dbReference>
<keyword evidence="8" id="KW-0963">Cytoplasm</keyword>
<proteinExistence type="inferred from homology"/>
<evidence type="ECO:0000256" key="2">
    <source>
        <dbReference type="ARBA" id="ARBA00010219"/>
    </source>
</evidence>
<dbReference type="EMBL" id="BAABAL010000009">
    <property type="protein sequence ID" value="GAA4007077.1"/>
    <property type="molecule type" value="Genomic_DNA"/>
</dbReference>
<dbReference type="SUPFAM" id="SSF54506">
    <property type="entry name" value="Diaminopimelate epimerase-like"/>
    <property type="match status" value="2"/>
</dbReference>
<dbReference type="EC" id="5.1.1.7" evidence="3 8"/>
<dbReference type="Gene3D" id="3.10.310.10">
    <property type="entry name" value="Diaminopimelate Epimerase, Chain A, domain 1"/>
    <property type="match status" value="2"/>
</dbReference>
<feature type="binding site" evidence="8">
    <location>
        <position position="13"/>
    </location>
    <ligand>
        <name>substrate</name>
    </ligand>
</feature>
<dbReference type="Proteomes" id="UP001501747">
    <property type="component" value="Unassembled WGS sequence"/>
</dbReference>
<gene>
    <name evidence="8 10" type="primary">dapF</name>
    <name evidence="10" type="ORF">GCM10022247_31240</name>
</gene>
<evidence type="ECO:0000256" key="6">
    <source>
        <dbReference type="ARBA" id="ARBA00023235"/>
    </source>
</evidence>
<evidence type="ECO:0000256" key="1">
    <source>
        <dbReference type="ARBA" id="ARBA00005196"/>
    </source>
</evidence>
<evidence type="ECO:0000256" key="5">
    <source>
        <dbReference type="ARBA" id="ARBA00023154"/>
    </source>
</evidence>
<keyword evidence="5 8" id="KW-0457">Lysine biosynthesis</keyword>
<dbReference type="InterPro" id="IPR018510">
    <property type="entry name" value="DAP_epimerase_AS"/>
</dbReference>
<reference evidence="11" key="1">
    <citation type="journal article" date="2019" name="Int. J. Syst. Evol. Microbiol.">
        <title>The Global Catalogue of Microorganisms (GCM) 10K type strain sequencing project: providing services to taxonomists for standard genome sequencing and annotation.</title>
        <authorList>
            <consortium name="The Broad Institute Genomics Platform"/>
            <consortium name="The Broad Institute Genome Sequencing Center for Infectious Disease"/>
            <person name="Wu L."/>
            <person name="Ma J."/>
        </authorList>
    </citation>
    <scope>NUCLEOTIDE SEQUENCE [LARGE SCALE GENOMIC DNA]</scope>
    <source>
        <strain evidence="11">JCM 17342</strain>
    </source>
</reference>
<feature type="binding site" evidence="8">
    <location>
        <begin position="214"/>
        <end position="215"/>
    </location>
    <ligand>
        <name>substrate</name>
    </ligand>
</feature>
<comment type="caution">
    <text evidence="10">The sequence shown here is derived from an EMBL/GenBank/DDBJ whole genome shotgun (WGS) entry which is preliminary data.</text>
</comment>
<dbReference type="Pfam" id="PF01678">
    <property type="entry name" value="DAP_epimerase"/>
    <property type="match status" value="2"/>
</dbReference>
<protein>
    <recommendedName>
        <fullName evidence="3 8">Diaminopimelate epimerase</fullName>
        <shortName evidence="8">DAP epimerase</shortName>
        <ecNumber evidence="3 8">5.1.1.7</ecNumber>
    </recommendedName>
    <alternativeName>
        <fullName evidence="8">PLP-independent amino acid racemase</fullName>
    </alternativeName>
</protein>
<comment type="catalytic activity">
    <reaction evidence="7 8">
        <text>(2S,6S)-2,6-diaminopimelate = meso-2,6-diaminopimelate</text>
        <dbReference type="Rhea" id="RHEA:15393"/>
        <dbReference type="ChEBI" id="CHEBI:57609"/>
        <dbReference type="ChEBI" id="CHEBI:57791"/>
        <dbReference type="EC" id="5.1.1.7"/>
    </reaction>
</comment>
<dbReference type="PANTHER" id="PTHR31689">
    <property type="entry name" value="DIAMINOPIMELATE EPIMERASE, CHLOROPLASTIC"/>
    <property type="match status" value="1"/>
</dbReference>
<sequence length="275" mass="28903">MGIEFAKGHGTQNDFVVLPDAEGKLELTDDRVRALCDRNRGLGADGVLRVVRSEHVVDAPEGTEAEWFMDYRNADGSIAEMCGNGVRVFANYLVHKKLAKPGGFLVGTRAGDKPVVVNEDGTVTIDMGPARIVGESTATVAGRAFHGIAVDVGNPHLVCVTDVEIADLDLTVPPGHDPVVFPHGVNVEFISQLSDSELRMRVHERGVGETRSCGTGTVAAAAAFLHRAGRASGQLLVNIPGGQVCVSIGEDTSTLTGPAVLVAEGTLSDSWWLAG</sequence>
<evidence type="ECO:0000256" key="3">
    <source>
        <dbReference type="ARBA" id="ARBA00013080"/>
    </source>
</evidence>
<comment type="similarity">
    <text evidence="2 8">Belongs to the diaminopimelate epimerase family.</text>
</comment>
<feature type="binding site" evidence="8">
    <location>
        <begin position="204"/>
        <end position="205"/>
    </location>
    <ligand>
        <name>substrate</name>
    </ligand>
</feature>
<evidence type="ECO:0000256" key="4">
    <source>
        <dbReference type="ARBA" id="ARBA00022605"/>
    </source>
</evidence>
<feature type="binding site" evidence="8">
    <location>
        <position position="154"/>
    </location>
    <ligand>
        <name>substrate</name>
    </ligand>
</feature>
<accession>A0ABP7S6H1</accession>
<name>A0ABP7S6H1_9PSEU</name>
<organism evidence="10 11">
    <name type="scientific">Allokutzneria multivorans</name>
    <dbReference type="NCBI Taxonomy" id="1142134"/>
    <lineage>
        <taxon>Bacteria</taxon>
        <taxon>Bacillati</taxon>
        <taxon>Actinomycetota</taxon>
        <taxon>Actinomycetes</taxon>
        <taxon>Pseudonocardiales</taxon>
        <taxon>Pseudonocardiaceae</taxon>
        <taxon>Allokutzneria</taxon>
    </lineage>
</organism>
<feature type="active site" description="Proton acceptor" evidence="8">
    <location>
        <position position="213"/>
    </location>
</feature>
<comment type="pathway">
    <text evidence="1 8">Amino-acid biosynthesis; L-lysine biosynthesis via DAP pathway; DL-2,6-diaminopimelate from LL-2,6-diaminopimelate: step 1/1.</text>
</comment>
<evidence type="ECO:0000313" key="11">
    <source>
        <dbReference type="Proteomes" id="UP001501747"/>
    </source>
</evidence>
<comment type="caution">
    <text evidence="8">Lacks conserved residue(s) required for the propagation of feature annotation.</text>
</comment>